<gene>
    <name evidence="2" type="ORF">CONPUDRAFT_147332</name>
</gene>
<protein>
    <recommendedName>
        <fullName evidence="4">F-box domain-containing protein</fullName>
    </recommendedName>
</protein>
<dbReference type="OrthoDB" id="3543113at2759"/>
<dbReference type="GeneID" id="19202314"/>
<dbReference type="SUPFAM" id="SSF52047">
    <property type="entry name" value="RNI-like"/>
    <property type="match status" value="1"/>
</dbReference>
<keyword evidence="3" id="KW-1185">Reference proteome</keyword>
<evidence type="ECO:0000313" key="2">
    <source>
        <dbReference type="EMBL" id="EIW75199.1"/>
    </source>
</evidence>
<comment type="caution">
    <text evidence="2">The sequence shown here is derived from an EMBL/GenBank/DDBJ whole genome shotgun (WGS) entry which is preliminary data.</text>
</comment>
<reference evidence="3" key="1">
    <citation type="journal article" date="2012" name="Science">
        <title>The Paleozoic origin of enzymatic lignin decomposition reconstructed from 31 fungal genomes.</title>
        <authorList>
            <person name="Floudas D."/>
            <person name="Binder M."/>
            <person name="Riley R."/>
            <person name="Barry K."/>
            <person name="Blanchette R.A."/>
            <person name="Henrissat B."/>
            <person name="Martinez A.T."/>
            <person name="Otillar R."/>
            <person name="Spatafora J.W."/>
            <person name="Yadav J.S."/>
            <person name="Aerts A."/>
            <person name="Benoit I."/>
            <person name="Boyd A."/>
            <person name="Carlson A."/>
            <person name="Copeland A."/>
            <person name="Coutinho P.M."/>
            <person name="de Vries R.P."/>
            <person name="Ferreira P."/>
            <person name="Findley K."/>
            <person name="Foster B."/>
            <person name="Gaskell J."/>
            <person name="Glotzer D."/>
            <person name="Gorecki P."/>
            <person name="Heitman J."/>
            <person name="Hesse C."/>
            <person name="Hori C."/>
            <person name="Igarashi K."/>
            <person name="Jurgens J.A."/>
            <person name="Kallen N."/>
            <person name="Kersten P."/>
            <person name="Kohler A."/>
            <person name="Kuees U."/>
            <person name="Kumar T.K.A."/>
            <person name="Kuo A."/>
            <person name="LaButti K."/>
            <person name="Larrondo L.F."/>
            <person name="Lindquist E."/>
            <person name="Ling A."/>
            <person name="Lombard V."/>
            <person name="Lucas S."/>
            <person name="Lundell T."/>
            <person name="Martin R."/>
            <person name="McLaughlin D.J."/>
            <person name="Morgenstern I."/>
            <person name="Morin E."/>
            <person name="Murat C."/>
            <person name="Nagy L.G."/>
            <person name="Nolan M."/>
            <person name="Ohm R.A."/>
            <person name="Patyshakuliyeva A."/>
            <person name="Rokas A."/>
            <person name="Ruiz-Duenas F.J."/>
            <person name="Sabat G."/>
            <person name="Salamov A."/>
            <person name="Samejima M."/>
            <person name="Schmutz J."/>
            <person name="Slot J.C."/>
            <person name="St John F."/>
            <person name="Stenlid J."/>
            <person name="Sun H."/>
            <person name="Sun S."/>
            <person name="Syed K."/>
            <person name="Tsang A."/>
            <person name="Wiebenga A."/>
            <person name="Young D."/>
            <person name="Pisabarro A."/>
            <person name="Eastwood D.C."/>
            <person name="Martin F."/>
            <person name="Cullen D."/>
            <person name="Grigoriev I.V."/>
            <person name="Hibbett D.S."/>
        </authorList>
    </citation>
    <scope>NUCLEOTIDE SEQUENCE [LARGE SCALE GENOMIC DNA]</scope>
    <source>
        <strain evidence="3">RWD-64-598 SS2</strain>
    </source>
</reference>
<accession>A0A5M3M7H8</accession>
<dbReference type="OMA" id="CRFRIND"/>
<sequence length="511" mass="57369">MHHCLSVSELILAICCSSNDAALANLAQTCKTFQEPALNVLYSDLDCMSKLLMCLPQDLWRVEEGDTNEQANLSFTRQLQPADWQVLQRYAARVRFLRIGGAICQAPIGSLFEDRYRVDDPLFPNLTTLTIYADGCYPPCVLLFLGPNLRTLVLDNCDLHARFLRGVVDHVHLSQGIKHLKVIRNDSYWLEDEEDPGDAVVDPESLAQLRQLETLTFEEEITPELLTAISSLQSLTSLRIVVPPTLRLESRPNLGHFPRLRHLDLQGAPPEEYGYLLRYAYDSDLSAVEQLEVCFNECEGHNFARFLETLDSTLGKSTPDLNSRKNAMRTLHITQSSPSSLGDTVKGDALRRLFCFGELTELVITPFLVLELDDVLMQDLSSALPHLCHFDLIAKYPDSPNVTLTGLASVIRNCRSLRQLALSVDATVVRNRDHHGTVTSIEPHMNLSALGVGRSPMDDPAFVAQQLSAMAPKLCKITVARQVVRVLHPPRDDIYIRWTRVQTILRSHIPE</sequence>
<evidence type="ECO:0008006" key="4">
    <source>
        <dbReference type="Google" id="ProtNLM"/>
    </source>
</evidence>
<dbReference type="Proteomes" id="UP000053558">
    <property type="component" value="Unassembled WGS sequence"/>
</dbReference>
<dbReference type="InterPro" id="IPR032675">
    <property type="entry name" value="LRR_dom_sf"/>
</dbReference>
<dbReference type="EMBL" id="JH711589">
    <property type="protein sequence ID" value="EIW75199.1"/>
    <property type="molecule type" value="Genomic_DNA"/>
</dbReference>
<evidence type="ECO:0000256" key="1">
    <source>
        <dbReference type="SAM" id="SignalP"/>
    </source>
</evidence>
<proteinExistence type="predicted"/>
<feature type="chain" id="PRO_5024291880" description="F-box domain-containing protein" evidence="1">
    <location>
        <begin position="22"/>
        <end position="511"/>
    </location>
</feature>
<dbReference type="Gene3D" id="3.80.10.10">
    <property type="entry name" value="Ribonuclease Inhibitor"/>
    <property type="match status" value="1"/>
</dbReference>
<organism evidence="2 3">
    <name type="scientific">Coniophora puteana (strain RWD-64-598)</name>
    <name type="common">Brown rot fungus</name>
    <dbReference type="NCBI Taxonomy" id="741705"/>
    <lineage>
        <taxon>Eukaryota</taxon>
        <taxon>Fungi</taxon>
        <taxon>Dikarya</taxon>
        <taxon>Basidiomycota</taxon>
        <taxon>Agaricomycotina</taxon>
        <taxon>Agaricomycetes</taxon>
        <taxon>Agaricomycetidae</taxon>
        <taxon>Boletales</taxon>
        <taxon>Coniophorineae</taxon>
        <taxon>Coniophoraceae</taxon>
        <taxon>Coniophora</taxon>
    </lineage>
</organism>
<keyword evidence="1" id="KW-0732">Signal</keyword>
<dbReference type="AlphaFoldDB" id="A0A5M3M7H8"/>
<name>A0A5M3M7H8_CONPW</name>
<dbReference type="RefSeq" id="XP_007774618.1">
    <property type="nucleotide sequence ID" value="XM_007776428.1"/>
</dbReference>
<feature type="signal peptide" evidence="1">
    <location>
        <begin position="1"/>
        <end position="21"/>
    </location>
</feature>
<dbReference type="KEGG" id="cput:CONPUDRAFT_147332"/>
<evidence type="ECO:0000313" key="3">
    <source>
        <dbReference type="Proteomes" id="UP000053558"/>
    </source>
</evidence>